<sequence>MTRNNLSEHLAWLLNNISRSPPTAPQLPAAVELMLVLVFVLVLVLVLLLLLPPPPPPPLLRPRTGSPILSLQILSPPGLAGLTSDHSPAAAPTTL</sequence>
<evidence type="ECO:0000256" key="1">
    <source>
        <dbReference type="SAM" id="Phobius"/>
    </source>
</evidence>
<dbReference type="Proteomes" id="UP000289323">
    <property type="component" value="Unassembled WGS sequence"/>
</dbReference>
<accession>A0A3S4B114</accession>
<organism evidence="2 3">
    <name type="scientific">Thermothielavioides terrestris</name>
    <dbReference type="NCBI Taxonomy" id="2587410"/>
    <lineage>
        <taxon>Eukaryota</taxon>
        <taxon>Fungi</taxon>
        <taxon>Dikarya</taxon>
        <taxon>Ascomycota</taxon>
        <taxon>Pezizomycotina</taxon>
        <taxon>Sordariomycetes</taxon>
        <taxon>Sordariomycetidae</taxon>
        <taxon>Sordariales</taxon>
        <taxon>Chaetomiaceae</taxon>
        <taxon>Thermothielavioides</taxon>
    </lineage>
</organism>
<proteinExistence type="predicted"/>
<reference evidence="2 3" key="1">
    <citation type="submission" date="2018-04" db="EMBL/GenBank/DDBJ databases">
        <authorList>
            <person name="Huttner S."/>
            <person name="Dainat J."/>
        </authorList>
    </citation>
    <scope>NUCLEOTIDE SEQUENCE [LARGE SCALE GENOMIC DNA]</scope>
</reference>
<dbReference type="AlphaFoldDB" id="A0A3S4B114"/>
<keyword evidence="1" id="KW-0472">Membrane</keyword>
<keyword evidence="1" id="KW-0812">Transmembrane</keyword>
<feature type="transmembrane region" description="Helical" evidence="1">
    <location>
        <begin position="29"/>
        <end position="51"/>
    </location>
</feature>
<gene>
    <name evidence="2" type="ORF">TT172_LOCUS1152</name>
</gene>
<name>A0A3S4B114_9PEZI</name>
<dbReference type="EMBL" id="OUUZ01000001">
    <property type="protein sequence ID" value="SPQ18733.1"/>
    <property type="molecule type" value="Genomic_DNA"/>
</dbReference>
<evidence type="ECO:0000313" key="2">
    <source>
        <dbReference type="EMBL" id="SPQ18733.1"/>
    </source>
</evidence>
<keyword evidence="1" id="KW-1133">Transmembrane helix</keyword>
<protein>
    <submittedName>
        <fullName evidence="2">8f603883-0619-4bb7-82c4-926eebc05155</fullName>
    </submittedName>
</protein>
<evidence type="ECO:0000313" key="3">
    <source>
        <dbReference type="Proteomes" id="UP000289323"/>
    </source>
</evidence>